<keyword evidence="2" id="KW-1185">Reference proteome</keyword>
<evidence type="ECO:0000313" key="1">
    <source>
        <dbReference type="EMBL" id="KAK4423979.1"/>
    </source>
</evidence>
<name>A0AAE2CJ85_9LAMI</name>
<reference evidence="1" key="1">
    <citation type="submission" date="2020-06" db="EMBL/GenBank/DDBJ databases">
        <authorList>
            <person name="Li T."/>
            <person name="Hu X."/>
            <person name="Zhang T."/>
            <person name="Song X."/>
            <person name="Zhang H."/>
            <person name="Dai N."/>
            <person name="Sheng W."/>
            <person name="Hou X."/>
            <person name="Wei L."/>
        </authorList>
    </citation>
    <scope>NUCLEOTIDE SEQUENCE</scope>
    <source>
        <strain evidence="1">3651</strain>
        <tissue evidence="1">Leaf</tissue>
    </source>
</reference>
<dbReference type="EMBL" id="JACGWO010000006">
    <property type="protein sequence ID" value="KAK4423979.1"/>
    <property type="molecule type" value="Genomic_DNA"/>
</dbReference>
<comment type="caution">
    <text evidence="1">The sequence shown here is derived from an EMBL/GenBank/DDBJ whole genome shotgun (WGS) entry which is preliminary data.</text>
</comment>
<protein>
    <submittedName>
        <fullName evidence="1">Uncharacterized protein</fullName>
    </submittedName>
</protein>
<dbReference type="Proteomes" id="UP001293254">
    <property type="component" value="Unassembled WGS sequence"/>
</dbReference>
<gene>
    <name evidence="1" type="ORF">Salat_1591300</name>
</gene>
<accession>A0AAE2CJ85</accession>
<reference evidence="1" key="2">
    <citation type="journal article" date="2024" name="Plant">
        <title>Genomic evolution and insights into agronomic trait innovations of Sesamum species.</title>
        <authorList>
            <person name="Miao H."/>
            <person name="Wang L."/>
            <person name="Qu L."/>
            <person name="Liu H."/>
            <person name="Sun Y."/>
            <person name="Le M."/>
            <person name="Wang Q."/>
            <person name="Wei S."/>
            <person name="Zheng Y."/>
            <person name="Lin W."/>
            <person name="Duan Y."/>
            <person name="Cao H."/>
            <person name="Xiong S."/>
            <person name="Wang X."/>
            <person name="Wei L."/>
            <person name="Li C."/>
            <person name="Ma Q."/>
            <person name="Ju M."/>
            <person name="Zhao R."/>
            <person name="Li G."/>
            <person name="Mu C."/>
            <person name="Tian Q."/>
            <person name="Mei H."/>
            <person name="Zhang T."/>
            <person name="Gao T."/>
            <person name="Zhang H."/>
        </authorList>
    </citation>
    <scope>NUCLEOTIDE SEQUENCE</scope>
    <source>
        <strain evidence="1">3651</strain>
    </source>
</reference>
<dbReference type="AlphaFoldDB" id="A0AAE2CJ85"/>
<sequence length="282" mass="31827">MNLTFSHIFREGNAVADFFANQAISDQSSKEITPEHIVGKAKALIRMDKLNVPYIRNGSLKWDILNQIQPNQTAIIYPEEHLRTLKLDYLPDYKKDCCCFEALKKSHPSISLERPKPSFAWISSMSLISEMVDSNQMTAVSGRSLKRGTLNQILSDQTAIISPDAAALLPLLHHLCPCCRTYFCCCSAERSTAAQPDFAAIISFVYAEVALNQLDTLYCSVYENMAVTLANQPLKYFHISNTHDKQRGYISASLNCYWLLQQHTNNADPLPEMTCFGEHYAF</sequence>
<proteinExistence type="predicted"/>
<organism evidence="1 2">
    <name type="scientific">Sesamum alatum</name>
    <dbReference type="NCBI Taxonomy" id="300844"/>
    <lineage>
        <taxon>Eukaryota</taxon>
        <taxon>Viridiplantae</taxon>
        <taxon>Streptophyta</taxon>
        <taxon>Embryophyta</taxon>
        <taxon>Tracheophyta</taxon>
        <taxon>Spermatophyta</taxon>
        <taxon>Magnoliopsida</taxon>
        <taxon>eudicotyledons</taxon>
        <taxon>Gunneridae</taxon>
        <taxon>Pentapetalae</taxon>
        <taxon>asterids</taxon>
        <taxon>lamiids</taxon>
        <taxon>Lamiales</taxon>
        <taxon>Pedaliaceae</taxon>
        <taxon>Sesamum</taxon>
    </lineage>
</organism>
<evidence type="ECO:0000313" key="2">
    <source>
        <dbReference type="Proteomes" id="UP001293254"/>
    </source>
</evidence>